<evidence type="ECO:0000313" key="3">
    <source>
        <dbReference type="Proteomes" id="UP000248405"/>
    </source>
</evidence>
<gene>
    <name evidence="2" type="ORF">BO88DRAFT_474249</name>
</gene>
<evidence type="ECO:0000313" key="2">
    <source>
        <dbReference type="EMBL" id="PYH64497.1"/>
    </source>
</evidence>
<dbReference type="GeneID" id="37216396"/>
<keyword evidence="1" id="KW-0732">Signal</keyword>
<organism evidence="2 3">
    <name type="scientific">Aspergillus vadensis (strain CBS 113365 / IMI 142717 / IBT 24658)</name>
    <dbReference type="NCBI Taxonomy" id="1448311"/>
    <lineage>
        <taxon>Eukaryota</taxon>
        <taxon>Fungi</taxon>
        <taxon>Dikarya</taxon>
        <taxon>Ascomycota</taxon>
        <taxon>Pezizomycotina</taxon>
        <taxon>Eurotiomycetes</taxon>
        <taxon>Eurotiomycetidae</taxon>
        <taxon>Eurotiales</taxon>
        <taxon>Aspergillaceae</taxon>
        <taxon>Aspergillus</taxon>
        <taxon>Aspergillus subgen. Circumdati</taxon>
    </lineage>
</organism>
<dbReference type="AlphaFoldDB" id="A0A319AVW3"/>
<dbReference type="RefSeq" id="XP_025558291.1">
    <property type="nucleotide sequence ID" value="XM_025711804.1"/>
</dbReference>
<reference evidence="2" key="1">
    <citation type="submission" date="2016-12" db="EMBL/GenBank/DDBJ databases">
        <title>The genomes of Aspergillus section Nigri reveals drivers in fungal speciation.</title>
        <authorList>
            <consortium name="DOE Joint Genome Institute"/>
            <person name="Vesth T.C."/>
            <person name="Nybo J."/>
            <person name="Theobald S."/>
            <person name="Brandl J."/>
            <person name="Frisvad J.C."/>
            <person name="Nielsen K.F."/>
            <person name="Lyhne E.K."/>
            <person name="Kogle M.E."/>
            <person name="Kuo A."/>
            <person name="Riley R."/>
            <person name="Clum A."/>
            <person name="Nolan M."/>
            <person name="Lipzen A."/>
            <person name="Salamov A."/>
            <person name="Henrissat B."/>
            <person name="Wiebenga A."/>
            <person name="De Vries R.P."/>
            <person name="Grigoriev I.V."/>
            <person name="Mortensen U.H."/>
            <person name="Andersen M.R."/>
            <person name="Baker S.E."/>
        </authorList>
    </citation>
    <scope>NUCLEOTIDE SEQUENCE [LARGE SCALE GENOMIC DNA]</scope>
    <source>
        <strain evidence="2">CBS 113365</strain>
    </source>
</reference>
<name>A0A319AVW3_ASPVC</name>
<dbReference type="Proteomes" id="UP000248405">
    <property type="component" value="Unassembled WGS sequence"/>
</dbReference>
<dbReference type="OrthoDB" id="4398414at2759"/>
<accession>A0A319AVW3</accession>
<proteinExistence type="predicted"/>
<feature type="chain" id="PRO_5016313284" evidence="1">
    <location>
        <begin position="20"/>
        <end position="158"/>
    </location>
</feature>
<feature type="signal peptide" evidence="1">
    <location>
        <begin position="1"/>
        <end position="19"/>
    </location>
</feature>
<evidence type="ECO:0000256" key="1">
    <source>
        <dbReference type="SAM" id="SignalP"/>
    </source>
</evidence>
<protein>
    <submittedName>
        <fullName evidence="2">Uncharacterized protein</fullName>
    </submittedName>
</protein>
<keyword evidence="3" id="KW-1185">Reference proteome</keyword>
<sequence>MRFRHCPSLIAASVQFTAAANITILGPGDLHQDVADSFLFCLNATGIYYRLYIDAGITIVLPPNNRGIDTDEDDEFLLQCMMMACDTMSIAAEGMNEDNENHMNSVYASLVTYEWLVEQGARGLRAIGTRPALTLEDIAGRDGGENEVSLAKRNCFVL</sequence>
<dbReference type="EMBL" id="KZ821643">
    <property type="protein sequence ID" value="PYH64497.1"/>
    <property type="molecule type" value="Genomic_DNA"/>
</dbReference>